<dbReference type="CDD" id="cd02042">
    <property type="entry name" value="ParAB_family"/>
    <property type="match status" value="1"/>
</dbReference>
<keyword evidence="3" id="KW-1185">Reference proteome</keyword>
<dbReference type="RefSeq" id="WP_147169299.1">
    <property type="nucleotide sequence ID" value="NZ_VOOR01000064.1"/>
</dbReference>
<organism evidence="2 3">
    <name type="scientific">Phaeodactylibacter luteus</name>
    <dbReference type="NCBI Taxonomy" id="1564516"/>
    <lineage>
        <taxon>Bacteria</taxon>
        <taxon>Pseudomonadati</taxon>
        <taxon>Bacteroidota</taxon>
        <taxon>Saprospiria</taxon>
        <taxon>Saprospirales</taxon>
        <taxon>Haliscomenobacteraceae</taxon>
        <taxon>Phaeodactylibacter</taxon>
    </lineage>
</organism>
<comment type="caution">
    <text evidence="2">The sequence shown here is derived from an EMBL/GenBank/DDBJ whole genome shotgun (WGS) entry which is preliminary data.</text>
</comment>
<dbReference type="Proteomes" id="UP000321580">
    <property type="component" value="Unassembled WGS sequence"/>
</dbReference>
<dbReference type="EMBL" id="VOOR01000064">
    <property type="protein sequence ID" value="TXB61344.1"/>
    <property type="molecule type" value="Genomic_DNA"/>
</dbReference>
<proteinExistence type="predicted"/>
<dbReference type="AlphaFoldDB" id="A0A5C6RH10"/>
<dbReference type="InterPro" id="IPR027417">
    <property type="entry name" value="P-loop_NTPase"/>
</dbReference>
<dbReference type="Gene3D" id="3.40.50.300">
    <property type="entry name" value="P-loop containing nucleotide triphosphate hydrolases"/>
    <property type="match status" value="1"/>
</dbReference>
<reference evidence="2 3" key="1">
    <citation type="submission" date="2019-08" db="EMBL/GenBank/DDBJ databases">
        <title>Genome of Phaeodactylibacter luteus.</title>
        <authorList>
            <person name="Bowman J.P."/>
        </authorList>
    </citation>
    <scope>NUCLEOTIDE SEQUENCE [LARGE SCALE GENOMIC DNA]</scope>
    <source>
        <strain evidence="2 3">KCTC 42180</strain>
    </source>
</reference>
<dbReference type="SUPFAM" id="SSF52540">
    <property type="entry name" value="P-loop containing nucleoside triphosphate hydrolases"/>
    <property type="match status" value="1"/>
</dbReference>
<dbReference type="PIRSF" id="PIRSF009320">
    <property type="entry name" value="Nuc_binding_HP_1000"/>
    <property type="match status" value="1"/>
</dbReference>
<dbReference type="PANTHER" id="PTHR13696:SF96">
    <property type="entry name" value="COBQ_COBB_MIND_PARA NUCLEOTIDE BINDING DOMAIN-CONTAINING PROTEIN"/>
    <property type="match status" value="1"/>
</dbReference>
<sequence length="220" mass="24045">MIYTIGGIKGGSGKTTIAVSLAVVLSQMGRSVLLVDADIQATATEFSRWRTESLGDTGFTSIQLAEMQVRNEVRKLKANYDDIIIDAGGRDTASQRAALIVSDAVIVPFAPRSFDIWTLEQVERLIKEIQIANPNLEAYAVLNKVDQNQRDRKDALQYIKEGGTFECLKAQLHERKVFANAAASGLAVTEAKPKNPKAIEELTALVEEVVVLESKKRAVA</sequence>
<evidence type="ECO:0000313" key="2">
    <source>
        <dbReference type="EMBL" id="TXB61344.1"/>
    </source>
</evidence>
<dbReference type="OrthoDB" id="69313at2"/>
<dbReference type="InterPro" id="IPR050678">
    <property type="entry name" value="DNA_Partitioning_ATPase"/>
</dbReference>
<evidence type="ECO:0000313" key="3">
    <source>
        <dbReference type="Proteomes" id="UP000321580"/>
    </source>
</evidence>
<protein>
    <submittedName>
        <fullName evidence="2">AAA family ATPase</fullName>
    </submittedName>
</protein>
<evidence type="ECO:0000259" key="1">
    <source>
        <dbReference type="Pfam" id="PF01656"/>
    </source>
</evidence>
<dbReference type="PANTHER" id="PTHR13696">
    <property type="entry name" value="P-LOOP CONTAINING NUCLEOSIDE TRIPHOSPHATE HYDROLASE"/>
    <property type="match status" value="1"/>
</dbReference>
<accession>A0A5C6RH10</accession>
<dbReference type="InterPro" id="IPR002586">
    <property type="entry name" value="CobQ/CobB/MinD/ParA_Nub-bd_dom"/>
</dbReference>
<feature type="domain" description="CobQ/CobB/MinD/ParA nucleotide binding" evidence="1">
    <location>
        <begin position="4"/>
        <end position="186"/>
    </location>
</feature>
<gene>
    <name evidence="2" type="ORF">FRY97_19590</name>
</gene>
<dbReference type="Pfam" id="PF01656">
    <property type="entry name" value="CbiA"/>
    <property type="match status" value="1"/>
</dbReference>
<name>A0A5C6RH10_9BACT</name>